<evidence type="ECO:0000313" key="2">
    <source>
        <dbReference type="EMBL" id="EHR53035.1"/>
    </source>
</evidence>
<dbReference type="OrthoDB" id="3690397at2"/>
<proteinExistence type="predicted"/>
<dbReference type="STRING" id="882083.SacmaDRAFT_4862"/>
<protein>
    <submittedName>
        <fullName evidence="2">Uncharacterized protein</fullName>
    </submittedName>
</protein>
<dbReference type="AlphaFoldDB" id="H5X039"/>
<keyword evidence="1" id="KW-0732">Signal</keyword>
<dbReference type="HOGENOM" id="CLU_1979975_0_0_11"/>
<evidence type="ECO:0000256" key="1">
    <source>
        <dbReference type="SAM" id="SignalP"/>
    </source>
</evidence>
<organism evidence="2 3">
    <name type="scientific">Saccharomonospora marina XMU15</name>
    <dbReference type="NCBI Taxonomy" id="882083"/>
    <lineage>
        <taxon>Bacteria</taxon>
        <taxon>Bacillati</taxon>
        <taxon>Actinomycetota</taxon>
        <taxon>Actinomycetes</taxon>
        <taxon>Pseudonocardiales</taxon>
        <taxon>Pseudonocardiaceae</taxon>
        <taxon>Saccharomonospora</taxon>
    </lineage>
</organism>
<evidence type="ECO:0000313" key="3">
    <source>
        <dbReference type="Proteomes" id="UP000004926"/>
    </source>
</evidence>
<gene>
    <name evidence="2" type="ORF">SacmaDRAFT_4862</name>
</gene>
<reference evidence="2 3" key="1">
    <citation type="journal article" date="2012" name="Stand. Genomic Sci.">
        <title>Genome sequence of the ocean sediment bacterium Saccharomonospora marina type strain (XMU15(T)).</title>
        <authorList>
            <person name="Klenk H.P."/>
            <person name="Lu M."/>
            <person name="Lucas S."/>
            <person name="Lapidus A."/>
            <person name="Copeland A."/>
            <person name="Pitluck S."/>
            <person name="Goodwin L.A."/>
            <person name="Han C."/>
            <person name="Tapia R."/>
            <person name="Brambilla E.M."/>
            <person name="Potter G."/>
            <person name="Land M."/>
            <person name="Ivanova N."/>
            <person name="Rohde M."/>
            <person name="Goker M."/>
            <person name="Detter J.C."/>
            <person name="Li W.J."/>
            <person name="Kyrpides N.C."/>
            <person name="Woyke T."/>
        </authorList>
    </citation>
    <scope>NUCLEOTIDE SEQUENCE [LARGE SCALE GENOMIC DNA]</scope>
    <source>
        <strain evidence="2 3">XMU15</strain>
    </source>
</reference>
<feature type="signal peptide" evidence="1">
    <location>
        <begin position="1"/>
        <end position="27"/>
    </location>
</feature>
<sequence>MRTVRRGMVAVALALPLSFGATGIASATDDGGASWGAEYGSEFAVAGPEGAVVGGIHSEADGFMNDGRWNNGSGGSADYTNFGAFAGPQGAATFGIHSESWWHRW</sequence>
<keyword evidence="3" id="KW-1185">Reference proteome</keyword>
<accession>H5X039</accession>
<dbReference type="EMBL" id="CM001439">
    <property type="protein sequence ID" value="EHR53035.1"/>
    <property type="molecule type" value="Genomic_DNA"/>
</dbReference>
<dbReference type="RefSeq" id="WP_009156413.1">
    <property type="nucleotide sequence ID" value="NZ_CM001439.1"/>
</dbReference>
<dbReference type="Proteomes" id="UP000004926">
    <property type="component" value="Chromosome"/>
</dbReference>
<feature type="chain" id="PRO_5003601279" evidence="1">
    <location>
        <begin position="28"/>
        <end position="105"/>
    </location>
</feature>
<name>H5X039_9PSEU</name>